<dbReference type="SUPFAM" id="SSF57701">
    <property type="entry name" value="Zn2/Cys6 DNA-binding domain"/>
    <property type="match status" value="1"/>
</dbReference>
<dbReference type="InterPro" id="IPR001138">
    <property type="entry name" value="Zn2Cys6_DnaBD"/>
</dbReference>
<dbReference type="GO" id="GO:0008270">
    <property type="term" value="F:zinc ion binding"/>
    <property type="evidence" value="ECO:0007669"/>
    <property type="project" value="InterPro"/>
</dbReference>
<dbReference type="SMART" id="SM00906">
    <property type="entry name" value="Fungal_trans"/>
    <property type="match status" value="1"/>
</dbReference>
<dbReference type="Proteomes" id="UP000254866">
    <property type="component" value="Unassembled WGS sequence"/>
</dbReference>
<dbReference type="InterPro" id="IPR036396">
    <property type="entry name" value="Cyt_P450_sf"/>
</dbReference>
<accession>A0A370TX66</accession>
<dbReference type="Gene3D" id="1.10.630.10">
    <property type="entry name" value="Cytochrome P450"/>
    <property type="match status" value="1"/>
</dbReference>
<keyword evidence="6" id="KW-1185">Reference proteome</keyword>
<evidence type="ECO:0000256" key="2">
    <source>
        <dbReference type="ARBA" id="ARBA00023242"/>
    </source>
</evidence>
<dbReference type="CDD" id="cd12148">
    <property type="entry name" value="fungal_TF_MHR"/>
    <property type="match status" value="1"/>
</dbReference>
<sequence>MLFKVTLALSAIAILAAVVLPFISYFVDRKHLRKFPAPQFAGFTSFWRIYHNLAYRHFKAIHEAHQQLGTHVRIAPNHISISDPQALTDIYGHGANFMKDAWYDGGAGEYRHMADARVKLEHQRKRKMLAHLFAQKTIANLEPVMAETTAVLVTQIDKHAACGKKINMRRYLNYFTIDLFSELLYGRTLGCLERGNDIVDAETPEGKLTKVPFIKSLHDATIINTILGMEAPLLPLTKKIFSRHPYKKAGADYDNIIYHNTKLRFREDEAEESDIFSKMMKSSKGEDLNLPAGEILSECSVMMNAGTDTTTAALTNSIYLIYKHPGVLAKLRKELDEATGTADVPTYEELSKLPYLRACIEEALRVRPSSSMGLPRIVPKGGRWIAGQFIDEDVTVSVPTYTVLRDPDTFENAETYCPDRWITEDKEKILFKASEQFNSNNQVRDQTTPFFSLRFPKRHRPLFKPIWAVATTLCPPRSSDVPESQICVPDPSDALLYIQVITGTSMFKFVNSDSADPTPKRQQSQRACEPCRKRKRKCNHYTNGRPPPSKPFTNAAPPTREYSSTQTSPASIHPNNARSPENAEPQVQKDTAPHLSGAHGSSTALPVQEEARTPATRLSVDRGGSHQPTHEDSSQQPPKSLGSRFIGDLSPEGILLAATSPDTTRGSSMNDSVGVWLTSTLSRKGSQAVPFTIPEQSQYSLFHGATPLLQKVLVPMLEQECLATTPPPPSFDALSKIYFERMHPIFPVVNENLYHSLQNTDPGRILLQQAICLAASKNFVAGPHLFLGDSEHPLSPKEFGDKVSGSMRLSIEIGLVSNKIILIQALALMSQYIDAPDGGDLSSQLCARAVHHSQSIGLHVRVHNDIDRDQYGVTLLCCVWAIDRMNAAFNGRPVLMHERDIRIDLQSCFDQQEPCFRLFVQVILLLDKVIGLYRPLSVSDIREIDNFYPTFEDLVVQHKASQIGTLSLATIEILYHAVMILSCRSKSWAEPPRSSNSYLRQSLSALTLSSTIGRELHDEIVLFPFVPYAVSLALSVFYRELRYGKIPSHRPRCRIQFQTICDALAELKIIFRSAAITADMGRKLLTEMDRVVSTMVASGTKTPLEGVHPGNQEVDHSQSFAPTMMNQALPDAHAITNVLSQGHMHQVPDTNPFIFDSIADVDLFSLFDPTFNLDSFDSYLGGSLNPPFTTDFE</sequence>
<dbReference type="GO" id="GO:0005506">
    <property type="term" value="F:iron ion binding"/>
    <property type="evidence" value="ECO:0007669"/>
    <property type="project" value="InterPro"/>
</dbReference>
<dbReference type="EMBL" id="NPIC01000001">
    <property type="protein sequence ID" value="RDL40122.1"/>
    <property type="molecule type" value="Genomic_DNA"/>
</dbReference>
<evidence type="ECO:0000259" key="4">
    <source>
        <dbReference type="SMART" id="SM00906"/>
    </source>
</evidence>
<dbReference type="PANTHER" id="PTHR24305:SF172">
    <property type="entry name" value="P450, PUTATIVE (EUROFUNG)-RELATED"/>
    <property type="match status" value="1"/>
</dbReference>
<feature type="domain" description="Xylanolytic transcriptional activator regulatory" evidence="4">
    <location>
        <begin position="842"/>
        <end position="912"/>
    </location>
</feature>
<protein>
    <recommendedName>
        <fullName evidence="4">Xylanolytic transcriptional activator regulatory domain-containing protein</fullName>
    </recommendedName>
</protein>
<dbReference type="InterPro" id="IPR002401">
    <property type="entry name" value="Cyt_P450_E_grp-I"/>
</dbReference>
<dbReference type="GO" id="GO:0004497">
    <property type="term" value="F:monooxygenase activity"/>
    <property type="evidence" value="ECO:0007669"/>
    <property type="project" value="InterPro"/>
</dbReference>
<dbReference type="GeneID" id="43592950"/>
<name>A0A370TX66_9HELO</name>
<dbReference type="SUPFAM" id="SSF48264">
    <property type="entry name" value="Cytochrome P450"/>
    <property type="match status" value="1"/>
</dbReference>
<evidence type="ECO:0000256" key="3">
    <source>
        <dbReference type="SAM" id="MobiDB-lite"/>
    </source>
</evidence>
<evidence type="ECO:0000256" key="1">
    <source>
        <dbReference type="ARBA" id="ARBA00022723"/>
    </source>
</evidence>
<dbReference type="GO" id="GO:0006351">
    <property type="term" value="P:DNA-templated transcription"/>
    <property type="evidence" value="ECO:0007669"/>
    <property type="project" value="InterPro"/>
</dbReference>
<feature type="region of interest" description="Disordered" evidence="3">
    <location>
        <begin position="512"/>
        <end position="647"/>
    </location>
</feature>
<dbReference type="GO" id="GO:0003677">
    <property type="term" value="F:DNA binding"/>
    <property type="evidence" value="ECO:0007669"/>
    <property type="project" value="InterPro"/>
</dbReference>
<dbReference type="CDD" id="cd00067">
    <property type="entry name" value="GAL4"/>
    <property type="match status" value="1"/>
</dbReference>
<feature type="compositionally biased region" description="Basic and acidic residues" evidence="3">
    <location>
        <begin position="619"/>
        <end position="633"/>
    </location>
</feature>
<gene>
    <name evidence="5" type="ORF">BP5553_00101</name>
</gene>
<comment type="caution">
    <text evidence="5">The sequence shown here is derived from an EMBL/GenBank/DDBJ whole genome shotgun (WGS) entry which is preliminary data.</text>
</comment>
<dbReference type="Pfam" id="PF00067">
    <property type="entry name" value="p450"/>
    <property type="match status" value="1"/>
</dbReference>
<organism evidence="5 6">
    <name type="scientific">Venustampulla echinocandica</name>
    <dbReference type="NCBI Taxonomy" id="2656787"/>
    <lineage>
        <taxon>Eukaryota</taxon>
        <taxon>Fungi</taxon>
        <taxon>Dikarya</taxon>
        <taxon>Ascomycota</taxon>
        <taxon>Pezizomycotina</taxon>
        <taxon>Leotiomycetes</taxon>
        <taxon>Helotiales</taxon>
        <taxon>Pleuroascaceae</taxon>
        <taxon>Venustampulla</taxon>
    </lineage>
</organism>
<dbReference type="PRINTS" id="PR00463">
    <property type="entry name" value="EP450I"/>
</dbReference>
<keyword evidence="2" id="KW-0539">Nucleus</keyword>
<evidence type="ECO:0000313" key="5">
    <source>
        <dbReference type="EMBL" id="RDL40122.1"/>
    </source>
</evidence>
<dbReference type="STRING" id="2656787.A0A370TX66"/>
<dbReference type="AlphaFoldDB" id="A0A370TX66"/>
<dbReference type="InterPro" id="IPR001128">
    <property type="entry name" value="Cyt_P450"/>
</dbReference>
<dbReference type="Pfam" id="PF04082">
    <property type="entry name" value="Fungal_trans"/>
    <property type="match status" value="1"/>
</dbReference>
<dbReference type="InterPro" id="IPR007219">
    <property type="entry name" value="XnlR_reg_dom"/>
</dbReference>
<evidence type="ECO:0000313" key="6">
    <source>
        <dbReference type="Proteomes" id="UP000254866"/>
    </source>
</evidence>
<feature type="compositionally biased region" description="Polar residues" evidence="3">
    <location>
        <begin position="512"/>
        <end position="526"/>
    </location>
</feature>
<proteinExistence type="predicted"/>
<dbReference type="GO" id="GO:0000981">
    <property type="term" value="F:DNA-binding transcription factor activity, RNA polymerase II-specific"/>
    <property type="evidence" value="ECO:0007669"/>
    <property type="project" value="InterPro"/>
</dbReference>
<feature type="compositionally biased region" description="Polar residues" evidence="3">
    <location>
        <begin position="561"/>
        <end position="579"/>
    </location>
</feature>
<dbReference type="InterPro" id="IPR050121">
    <property type="entry name" value="Cytochrome_P450_monoxygenase"/>
</dbReference>
<keyword evidence="1" id="KW-0479">Metal-binding</keyword>
<reference evidence="5 6" key="1">
    <citation type="journal article" date="2018" name="IMA Fungus">
        <title>IMA Genome-F 9: Draft genome sequence of Annulohypoxylon stygium, Aspergillus mulundensis, Berkeleyomyces basicola (syn. Thielaviopsis basicola), Ceratocystis smalleyi, two Cercospora beticola strains, Coleophoma cylindrospora, Fusarium fracticaudum, Phialophora cf. hyalina, and Morchella septimelata.</title>
        <authorList>
            <person name="Wingfield B.D."/>
            <person name="Bills G.F."/>
            <person name="Dong Y."/>
            <person name="Huang W."/>
            <person name="Nel W.J."/>
            <person name="Swalarsk-Parry B.S."/>
            <person name="Vaghefi N."/>
            <person name="Wilken P.M."/>
            <person name="An Z."/>
            <person name="de Beer Z.W."/>
            <person name="De Vos L."/>
            <person name="Chen L."/>
            <person name="Duong T.A."/>
            <person name="Gao Y."/>
            <person name="Hammerbacher A."/>
            <person name="Kikkert J.R."/>
            <person name="Li Y."/>
            <person name="Li H."/>
            <person name="Li K."/>
            <person name="Li Q."/>
            <person name="Liu X."/>
            <person name="Ma X."/>
            <person name="Naidoo K."/>
            <person name="Pethybridge S.J."/>
            <person name="Sun J."/>
            <person name="Steenkamp E.T."/>
            <person name="van der Nest M.A."/>
            <person name="van Wyk S."/>
            <person name="Wingfield M.J."/>
            <person name="Xiong C."/>
            <person name="Yue Q."/>
            <person name="Zhang X."/>
        </authorList>
    </citation>
    <scope>NUCLEOTIDE SEQUENCE [LARGE SCALE GENOMIC DNA]</scope>
    <source>
        <strain evidence="5 6">BP 5553</strain>
    </source>
</reference>
<dbReference type="OrthoDB" id="3990906at2759"/>
<dbReference type="PANTHER" id="PTHR24305">
    <property type="entry name" value="CYTOCHROME P450"/>
    <property type="match status" value="1"/>
</dbReference>
<dbReference type="RefSeq" id="XP_031872778.1">
    <property type="nucleotide sequence ID" value="XM_032008724.1"/>
</dbReference>
<dbReference type="InterPro" id="IPR036864">
    <property type="entry name" value="Zn2-C6_fun-type_DNA-bd_sf"/>
</dbReference>
<dbReference type="GO" id="GO:0016705">
    <property type="term" value="F:oxidoreductase activity, acting on paired donors, with incorporation or reduction of molecular oxygen"/>
    <property type="evidence" value="ECO:0007669"/>
    <property type="project" value="InterPro"/>
</dbReference>
<dbReference type="GO" id="GO:0020037">
    <property type="term" value="F:heme binding"/>
    <property type="evidence" value="ECO:0007669"/>
    <property type="project" value="InterPro"/>
</dbReference>